<feature type="region of interest" description="Disordered" evidence="1">
    <location>
        <begin position="1"/>
        <end position="63"/>
    </location>
</feature>
<evidence type="ECO:0000313" key="3">
    <source>
        <dbReference type="Proteomes" id="UP000541185"/>
    </source>
</evidence>
<proteinExistence type="predicted"/>
<sequence length="63" mass="7289">MNLYRRSSKPKQQGDDANRPRRRQAQGDEGTNAVQHRPDPKAEPIPDGEHKYVPRSPYRTGNY</sequence>
<keyword evidence="3" id="KW-1185">Reference proteome</keyword>
<dbReference type="RefSeq" id="WP_169419047.1">
    <property type="nucleotide sequence ID" value="NZ_JABBFX010000001.1"/>
</dbReference>
<gene>
    <name evidence="2" type="ORF">HHL11_14420</name>
</gene>
<organism evidence="2 3">
    <name type="scientific">Ramlibacter agri</name>
    <dbReference type="NCBI Taxonomy" id="2728837"/>
    <lineage>
        <taxon>Bacteria</taxon>
        <taxon>Pseudomonadati</taxon>
        <taxon>Pseudomonadota</taxon>
        <taxon>Betaproteobacteria</taxon>
        <taxon>Burkholderiales</taxon>
        <taxon>Comamonadaceae</taxon>
        <taxon>Ramlibacter</taxon>
    </lineage>
</organism>
<evidence type="ECO:0000256" key="1">
    <source>
        <dbReference type="SAM" id="MobiDB-lite"/>
    </source>
</evidence>
<accession>A0A848H6L0</accession>
<reference evidence="2 3" key="1">
    <citation type="submission" date="2020-04" db="EMBL/GenBank/DDBJ databases">
        <title>Ramlibacter sp. G-1-2-2 isolated from soil.</title>
        <authorList>
            <person name="Dahal R.H."/>
        </authorList>
    </citation>
    <scope>NUCLEOTIDE SEQUENCE [LARGE SCALE GENOMIC DNA]</scope>
    <source>
        <strain evidence="2 3">G-1-2-2</strain>
    </source>
</reference>
<dbReference type="EMBL" id="JABBFX010000001">
    <property type="protein sequence ID" value="NML44950.1"/>
    <property type="molecule type" value="Genomic_DNA"/>
</dbReference>
<dbReference type="AlphaFoldDB" id="A0A848H6L0"/>
<dbReference type="Proteomes" id="UP000541185">
    <property type="component" value="Unassembled WGS sequence"/>
</dbReference>
<feature type="compositionally biased region" description="Basic and acidic residues" evidence="1">
    <location>
        <begin position="36"/>
        <end position="52"/>
    </location>
</feature>
<evidence type="ECO:0000313" key="2">
    <source>
        <dbReference type="EMBL" id="NML44950.1"/>
    </source>
</evidence>
<protein>
    <submittedName>
        <fullName evidence="2">Uncharacterized protein</fullName>
    </submittedName>
</protein>
<name>A0A848H6L0_9BURK</name>
<comment type="caution">
    <text evidence="2">The sequence shown here is derived from an EMBL/GenBank/DDBJ whole genome shotgun (WGS) entry which is preliminary data.</text>
</comment>